<dbReference type="AlphaFoldDB" id="A0A501XL28"/>
<keyword evidence="2" id="KW-0067">ATP-binding</keyword>
<dbReference type="InterPro" id="IPR052735">
    <property type="entry name" value="NAD_biosynth-regulator"/>
</dbReference>
<keyword evidence="2" id="KW-0547">Nucleotide-binding</keyword>
<keyword evidence="3" id="KW-1185">Reference proteome</keyword>
<dbReference type="Proteomes" id="UP000319897">
    <property type="component" value="Unassembled WGS sequence"/>
</dbReference>
<dbReference type="Gene3D" id="3.40.50.300">
    <property type="entry name" value="P-loop containing nucleotide triphosphate hydrolases"/>
    <property type="match status" value="1"/>
</dbReference>
<reference evidence="2 3" key="1">
    <citation type="submission" date="2019-06" db="EMBL/GenBank/DDBJ databases">
        <authorList>
            <person name="Lee I."/>
            <person name="Jang G.I."/>
            <person name="Hwang C.Y."/>
        </authorList>
    </citation>
    <scope>NUCLEOTIDE SEQUENCE [LARGE SCALE GENOMIC DNA]</scope>
    <source>
        <strain evidence="2 3">PAMC 28131</strain>
    </source>
</reference>
<protein>
    <submittedName>
        <fullName evidence="2">ATP-binding protein</fullName>
    </submittedName>
</protein>
<dbReference type="SUPFAM" id="SSF52540">
    <property type="entry name" value="P-loop containing nucleoside triphosphate hydrolases"/>
    <property type="match status" value="1"/>
</dbReference>
<dbReference type="GO" id="GO:0005524">
    <property type="term" value="F:ATP binding"/>
    <property type="evidence" value="ECO:0007669"/>
    <property type="project" value="UniProtKB-KW"/>
</dbReference>
<dbReference type="PANTHER" id="PTHR37512:SF1">
    <property type="entry name" value="NADR_TTD14 AAA DOMAIN-CONTAINING PROTEIN"/>
    <property type="match status" value="1"/>
</dbReference>
<comment type="caution">
    <text evidence="2">The sequence shown here is derived from an EMBL/GenBank/DDBJ whole genome shotgun (WGS) entry which is preliminary data.</text>
</comment>
<sequence length="183" mass="19791">MAPGGTGTGLMLRVVLSGVESVGKSTLAAMLAKQYRGLLVPEFGRTYTERLRRDLTLEDHYAIAEGHEIAADQAAAANPPVLIEDTDIVMTTVWASMLFGARDPILASRASRADLHLLLLPDVPFVADPVRMFGQDTQRQRFHELVLAEFKARGIEPQVISGTWAGRKAAAEAAIEAALRVQA</sequence>
<dbReference type="PANTHER" id="PTHR37512">
    <property type="entry name" value="TRIFUNCTIONAL NAD BIOSYNTHESIS/REGULATOR PROTEIN NADR"/>
    <property type="match status" value="1"/>
</dbReference>
<dbReference type="EMBL" id="VFSU01000024">
    <property type="protein sequence ID" value="TPE61155.1"/>
    <property type="molecule type" value="Genomic_DNA"/>
</dbReference>
<organism evidence="2 3">
    <name type="scientific">Sandaracinobacter neustonicus</name>
    <dbReference type="NCBI Taxonomy" id="1715348"/>
    <lineage>
        <taxon>Bacteria</taxon>
        <taxon>Pseudomonadati</taxon>
        <taxon>Pseudomonadota</taxon>
        <taxon>Alphaproteobacteria</taxon>
        <taxon>Sphingomonadales</taxon>
        <taxon>Sphingosinicellaceae</taxon>
        <taxon>Sandaracinobacter</taxon>
    </lineage>
</organism>
<gene>
    <name evidence="2" type="ORF">FJQ54_09695</name>
</gene>
<evidence type="ECO:0000259" key="1">
    <source>
        <dbReference type="Pfam" id="PF13521"/>
    </source>
</evidence>
<evidence type="ECO:0000313" key="2">
    <source>
        <dbReference type="EMBL" id="TPE61155.1"/>
    </source>
</evidence>
<evidence type="ECO:0000313" key="3">
    <source>
        <dbReference type="Proteomes" id="UP000319897"/>
    </source>
</evidence>
<accession>A0A501XL28</accession>
<dbReference type="InterPro" id="IPR038727">
    <property type="entry name" value="NadR/Ttd14_AAA_dom"/>
</dbReference>
<dbReference type="OrthoDB" id="3249147at2"/>
<feature type="domain" description="NadR/Ttd14 AAA" evidence="1">
    <location>
        <begin position="13"/>
        <end position="167"/>
    </location>
</feature>
<name>A0A501XL28_9SPHN</name>
<dbReference type="Pfam" id="PF13521">
    <property type="entry name" value="AAA_28"/>
    <property type="match status" value="1"/>
</dbReference>
<dbReference type="InterPro" id="IPR027417">
    <property type="entry name" value="P-loop_NTPase"/>
</dbReference>
<proteinExistence type="predicted"/>